<dbReference type="OrthoDB" id="185373at2759"/>
<evidence type="ECO:0000256" key="1">
    <source>
        <dbReference type="ARBA" id="ARBA00007626"/>
    </source>
</evidence>
<evidence type="ECO:0000256" key="3">
    <source>
        <dbReference type="PROSITE-ProRule" id="PRU00708"/>
    </source>
</evidence>
<feature type="repeat" description="PPR" evidence="3">
    <location>
        <begin position="239"/>
        <end position="273"/>
    </location>
</feature>
<dbReference type="InterPro" id="IPR011990">
    <property type="entry name" value="TPR-like_helical_dom_sf"/>
</dbReference>
<protein>
    <recommendedName>
        <fullName evidence="7">Pentatricopeptide repeat-containing protein</fullName>
    </recommendedName>
</protein>
<keyword evidence="2" id="KW-0677">Repeat</keyword>
<comment type="similarity">
    <text evidence="1">Belongs to the PPR family. P subfamily.</text>
</comment>
<feature type="repeat" description="PPR" evidence="3">
    <location>
        <begin position="204"/>
        <end position="238"/>
    </location>
</feature>
<sequence length="311" mass="34454">MAALKIALSFFASSCFRFFSPSATHGGLRQTVSSFSLFRPLIFSSPCRTSNLCGRSLSSNPNPNPNPNTNSPASFDWSDDEVDEKKVKTITKEADKSKLPPPYDPFSKKAVVEEPSDPSDLQTIFHKMRTEGLTNAAIKMFDALSKDGLTHEALDLFAIIKEKGSMPDVVAHTAVIDAYASAGKHSKDAIRTFERMLVSGVSPNAYTYAVLIKGLARDGKLPEARKYLLDMMGKGMHPNAGTYVAIFEAYSKEQRVDDARVLLEEMRTKGFVPDEKAVREHLGKRGQEERDDNAEPHNEMIEIDLLNNNHP</sequence>
<feature type="repeat" description="PPR" evidence="3">
    <location>
        <begin position="168"/>
        <end position="203"/>
    </location>
</feature>
<name>A0A9D5CP11_9LILI</name>
<evidence type="ECO:0000313" key="5">
    <source>
        <dbReference type="EMBL" id="KAJ0976507.1"/>
    </source>
</evidence>
<organism evidence="5 6">
    <name type="scientific">Dioscorea zingiberensis</name>
    <dbReference type="NCBI Taxonomy" id="325984"/>
    <lineage>
        <taxon>Eukaryota</taxon>
        <taxon>Viridiplantae</taxon>
        <taxon>Streptophyta</taxon>
        <taxon>Embryophyta</taxon>
        <taxon>Tracheophyta</taxon>
        <taxon>Spermatophyta</taxon>
        <taxon>Magnoliopsida</taxon>
        <taxon>Liliopsida</taxon>
        <taxon>Dioscoreales</taxon>
        <taxon>Dioscoreaceae</taxon>
        <taxon>Dioscorea</taxon>
    </lineage>
</organism>
<dbReference type="EMBL" id="JAGGNH010000004">
    <property type="protein sequence ID" value="KAJ0976507.1"/>
    <property type="molecule type" value="Genomic_DNA"/>
</dbReference>
<dbReference type="Gene3D" id="1.25.40.10">
    <property type="entry name" value="Tetratricopeptide repeat domain"/>
    <property type="match status" value="1"/>
</dbReference>
<evidence type="ECO:0000313" key="6">
    <source>
        <dbReference type="Proteomes" id="UP001085076"/>
    </source>
</evidence>
<gene>
    <name evidence="5" type="ORF">J5N97_018472</name>
</gene>
<dbReference type="Proteomes" id="UP001085076">
    <property type="component" value="Miscellaneous, Linkage group lg04"/>
</dbReference>
<accession>A0A9D5CP11</accession>
<dbReference type="InterPro" id="IPR002885">
    <property type="entry name" value="PPR_rpt"/>
</dbReference>
<comment type="caution">
    <text evidence="5">The sequence shown here is derived from an EMBL/GenBank/DDBJ whole genome shotgun (WGS) entry which is preliminary data.</text>
</comment>
<dbReference type="AlphaFoldDB" id="A0A9D5CP11"/>
<evidence type="ECO:0000256" key="2">
    <source>
        <dbReference type="ARBA" id="ARBA00022737"/>
    </source>
</evidence>
<keyword evidence="6" id="KW-1185">Reference proteome</keyword>
<dbReference type="Pfam" id="PF13041">
    <property type="entry name" value="PPR_2"/>
    <property type="match status" value="1"/>
</dbReference>
<reference evidence="5" key="1">
    <citation type="submission" date="2021-03" db="EMBL/GenBank/DDBJ databases">
        <authorList>
            <person name="Li Z."/>
            <person name="Yang C."/>
        </authorList>
    </citation>
    <scope>NUCLEOTIDE SEQUENCE</scope>
    <source>
        <strain evidence="5">Dzin_1.0</strain>
        <tissue evidence="5">Leaf</tissue>
    </source>
</reference>
<dbReference type="NCBIfam" id="TIGR00756">
    <property type="entry name" value="PPR"/>
    <property type="match status" value="3"/>
</dbReference>
<evidence type="ECO:0008006" key="7">
    <source>
        <dbReference type="Google" id="ProtNLM"/>
    </source>
</evidence>
<dbReference type="Pfam" id="PF01535">
    <property type="entry name" value="PPR"/>
    <property type="match status" value="2"/>
</dbReference>
<feature type="compositionally biased region" description="Low complexity" evidence="4">
    <location>
        <begin position="56"/>
        <end position="74"/>
    </location>
</feature>
<feature type="region of interest" description="Disordered" evidence="4">
    <location>
        <begin position="280"/>
        <end position="311"/>
    </location>
</feature>
<dbReference type="PROSITE" id="PS51375">
    <property type="entry name" value="PPR"/>
    <property type="match status" value="3"/>
</dbReference>
<evidence type="ECO:0000256" key="4">
    <source>
        <dbReference type="SAM" id="MobiDB-lite"/>
    </source>
</evidence>
<reference evidence="5" key="2">
    <citation type="journal article" date="2022" name="Hortic Res">
        <title>The genome of Dioscorea zingiberensis sheds light on the biosynthesis, origin and evolution of the medicinally important diosgenin saponins.</title>
        <authorList>
            <person name="Li Y."/>
            <person name="Tan C."/>
            <person name="Li Z."/>
            <person name="Guo J."/>
            <person name="Li S."/>
            <person name="Chen X."/>
            <person name="Wang C."/>
            <person name="Dai X."/>
            <person name="Yang H."/>
            <person name="Song W."/>
            <person name="Hou L."/>
            <person name="Xu J."/>
            <person name="Tong Z."/>
            <person name="Xu A."/>
            <person name="Yuan X."/>
            <person name="Wang W."/>
            <person name="Yang Q."/>
            <person name="Chen L."/>
            <person name="Sun Z."/>
            <person name="Wang K."/>
            <person name="Pan B."/>
            <person name="Chen J."/>
            <person name="Bao Y."/>
            <person name="Liu F."/>
            <person name="Qi X."/>
            <person name="Gang D.R."/>
            <person name="Wen J."/>
            <person name="Li J."/>
        </authorList>
    </citation>
    <scope>NUCLEOTIDE SEQUENCE</scope>
    <source>
        <strain evidence="5">Dzin_1.0</strain>
    </source>
</reference>
<proteinExistence type="inferred from homology"/>
<feature type="region of interest" description="Disordered" evidence="4">
    <location>
        <begin position="56"/>
        <end position="80"/>
    </location>
</feature>
<feature type="compositionally biased region" description="Basic and acidic residues" evidence="4">
    <location>
        <begin position="280"/>
        <end position="300"/>
    </location>
</feature>
<dbReference type="PANTHER" id="PTHR47941">
    <property type="entry name" value="PENTATRICOPEPTIDE REPEAT-CONTAINING PROTEIN 3, MITOCHONDRIAL"/>
    <property type="match status" value="1"/>
</dbReference>